<evidence type="ECO:0000313" key="5">
    <source>
        <dbReference type="Proteomes" id="UP000234240"/>
    </source>
</evidence>
<dbReference type="Gene3D" id="2.115.10.20">
    <property type="entry name" value="Glycosyl hydrolase domain, family 43"/>
    <property type="match status" value="1"/>
</dbReference>
<protein>
    <submittedName>
        <fullName evidence="4">Glycosidase</fullName>
    </submittedName>
</protein>
<proteinExistence type="inferred from homology"/>
<dbReference type="PANTHER" id="PTHR34106:SF5">
    <property type="entry name" value="GLYCOSIDASE"/>
    <property type="match status" value="1"/>
</dbReference>
<keyword evidence="1" id="KW-0328">Glycosyltransferase</keyword>
<organism evidence="4 5">
    <name type="scientific">Chimaeribacter californicus</name>
    <dbReference type="NCBI Taxonomy" id="2060067"/>
    <lineage>
        <taxon>Bacteria</taxon>
        <taxon>Pseudomonadati</taxon>
        <taxon>Pseudomonadota</taxon>
        <taxon>Gammaproteobacteria</taxon>
        <taxon>Enterobacterales</taxon>
        <taxon>Yersiniaceae</taxon>
        <taxon>Chimaeribacter</taxon>
    </lineage>
</organism>
<dbReference type="CDD" id="cd18612">
    <property type="entry name" value="GH130_Lin0857-like"/>
    <property type="match status" value="1"/>
</dbReference>
<dbReference type="AlphaFoldDB" id="A0A2N5E1H9"/>
<comment type="caution">
    <text evidence="4">The sequence shown here is derived from an EMBL/GenBank/DDBJ whole genome shotgun (WGS) entry which is preliminary data.</text>
</comment>
<dbReference type="Proteomes" id="UP000234240">
    <property type="component" value="Unassembled WGS sequence"/>
</dbReference>
<dbReference type="EMBL" id="PJZF01000014">
    <property type="protein sequence ID" value="PLR34318.1"/>
    <property type="molecule type" value="Genomic_DNA"/>
</dbReference>
<accession>A0A2N5E1H9</accession>
<keyword evidence="2" id="KW-0808">Transferase</keyword>
<reference evidence="4 5" key="1">
    <citation type="submission" date="2017-12" db="EMBL/GenBank/DDBJ databases">
        <title>Characterization of six clinical isolates of Enterochimera gen. nov., a novel genus of the Yersiniaciae family and the three species Enterochimera arupensis sp. nov., Enterochimera coloradensis sp. nov, and Enterochimera californica sp. nov.</title>
        <authorList>
            <person name="Rossi A."/>
            <person name="Fisher M."/>
        </authorList>
    </citation>
    <scope>NUCLEOTIDE SEQUENCE [LARGE SCALE GENOMIC DNA]</scope>
    <source>
        <strain evidence="5">2015-Iso6</strain>
    </source>
</reference>
<dbReference type="Pfam" id="PF04041">
    <property type="entry name" value="Glyco_hydro_130"/>
    <property type="match status" value="1"/>
</dbReference>
<dbReference type="SUPFAM" id="SSF75005">
    <property type="entry name" value="Arabinanase/levansucrase/invertase"/>
    <property type="match status" value="1"/>
</dbReference>
<dbReference type="InterPro" id="IPR007184">
    <property type="entry name" value="Mannoside_phosphorylase"/>
</dbReference>
<evidence type="ECO:0000313" key="4">
    <source>
        <dbReference type="EMBL" id="PLR34318.1"/>
    </source>
</evidence>
<evidence type="ECO:0000256" key="1">
    <source>
        <dbReference type="ARBA" id="ARBA00022676"/>
    </source>
</evidence>
<evidence type="ECO:0000256" key="3">
    <source>
        <dbReference type="ARBA" id="ARBA00024356"/>
    </source>
</evidence>
<dbReference type="GO" id="GO:0016757">
    <property type="term" value="F:glycosyltransferase activity"/>
    <property type="evidence" value="ECO:0007669"/>
    <property type="project" value="UniProtKB-KW"/>
</dbReference>
<keyword evidence="4" id="KW-0326">Glycosidase</keyword>
<gene>
    <name evidence="4" type="ORF">CYR55_15470</name>
</gene>
<dbReference type="PANTHER" id="PTHR34106">
    <property type="entry name" value="GLYCOSIDASE"/>
    <property type="match status" value="1"/>
</dbReference>
<evidence type="ECO:0000256" key="2">
    <source>
        <dbReference type="ARBA" id="ARBA00022679"/>
    </source>
</evidence>
<dbReference type="GO" id="GO:0016798">
    <property type="term" value="F:hydrolase activity, acting on glycosyl bonds"/>
    <property type="evidence" value="ECO:0007669"/>
    <property type="project" value="UniProtKB-KW"/>
</dbReference>
<comment type="similarity">
    <text evidence="3">Belongs to the glycosyl hydrolase 130 family.</text>
</comment>
<dbReference type="PIRSF" id="PIRSF016202">
    <property type="entry name" value="PH1107"/>
    <property type="match status" value="1"/>
</dbReference>
<keyword evidence="5" id="KW-1185">Reference proteome</keyword>
<dbReference type="InterPro" id="IPR023296">
    <property type="entry name" value="Glyco_hydro_beta-prop_sf"/>
</dbReference>
<dbReference type="OrthoDB" id="9776657at2"/>
<sequence>MKIVRSPANPLITPKDVTPSQPGMKVECVFNAGATRWGEEIILLLRVAESVIAADPDEIAVPLLVNEGGVWQQRSKTFHRHDPRYDFSDPRMITLKADPREAWLTSLSHLRLAHSHDGVQFTVDDAPFIFPDNEYEQFGCEDARITLIDGRYYINYSAVSPYGISTALAVTEDFVVVEKQGIILCPDNRDVCFFPARINGKFQALTRPSPKHFGKPEIWLSESPDMLHWGNHRHLLGSATGEWDALKIGGGAPLLETDRGWLQIYHGVDQQQRYCLGAMLLEKENPLKVLAKSATPLLQPEAAYEVQGFFGNVVFTCGALIEDQQLMIYYGAADECMALAHISLADLWAHLGVA</sequence>
<keyword evidence="4" id="KW-0378">Hydrolase</keyword>
<name>A0A2N5E1H9_9GAMM</name>